<dbReference type="EMBL" id="LSRX01000579">
    <property type="protein sequence ID" value="OLP93458.1"/>
    <property type="molecule type" value="Genomic_DNA"/>
</dbReference>
<dbReference type="Proteomes" id="UP000186817">
    <property type="component" value="Unassembled WGS sequence"/>
</dbReference>
<proteinExistence type="predicted"/>
<protein>
    <recommendedName>
        <fullName evidence="5">J domain-containing protein</fullName>
    </recommendedName>
</protein>
<organism evidence="3 4">
    <name type="scientific">Symbiodinium microadriaticum</name>
    <name type="common">Dinoflagellate</name>
    <name type="synonym">Zooxanthella microadriatica</name>
    <dbReference type="NCBI Taxonomy" id="2951"/>
    <lineage>
        <taxon>Eukaryota</taxon>
        <taxon>Sar</taxon>
        <taxon>Alveolata</taxon>
        <taxon>Dinophyceae</taxon>
        <taxon>Suessiales</taxon>
        <taxon>Symbiodiniaceae</taxon>
        <taxon>Symbiodinium</taxon>
    </lineage>
</organism>
<evidence type="ECO:0000313" key="4">
    <source>
        <dbReference type="Proteomes" id="UP000186817"/>
    </source>
</evidence>
<evidence type="ECO:0000256" key="2">
    <source>
        <dbReference type="SAM" id="Phobius"/>
    </source>
</evidence>
<feature type="transmembrane region" description="Helical" evidence="2">
    <location>
        <begin position="51"/>
        <end position="77"/>
    </location>
</feature>
<comment type="caution">
    <text evidence="3">The sequence shown here is derived from an EMBL/GenBank/DDBJ whole genome shotgun (WGS) entry which is preliminary data.</text>
</comment>
<evidence type="ECO:0000256" key="1">
    <source>
        <dbReference type="SAM" id="MobiDB-lite"/>
    </source>
</evidence>
<accession>A0A1Q9DE47</accession>
<feature type="region of interest" description="Disordered" evidence="1">
    <location>
        <begin position="395"/>
        <end position="427"/>
    </location>
</feature>
<evidence type="ECO:0008006" key="5">
    <source>
        <dbReference type="Google" id="ProtNLM"/>
    </source>
</evidence>
<keyword evidence="4" id="KW-1185">Reference proteome</keyword>
<keyword evidence="2" id="KW-1133">Transmembrane helix</keyword>
<keyword evidence="2" id="KW-0812">Transmembrane</keyword>
<reference evidence="3 4" key="1">
    <citation type="submission" date="2016-02" db="EMBL/GenBank/DDBJ databases">
        <title>Genome analysis of coral dinoflagellate symbionts highlights evolutionary adaptations to a symbiotic lifestyle.</title>
        <authorList>
            <person name="Aranda M."/>
            <person name="Li Y."/>
            <person name="Liew Y.J."/>
            <person name="Baumgarten S."/>
            <person name="Simakov O."/>
            <person name="Wilson M."/>
            <person name="Piel J."/>
            <person name="Ashoor H."/>
            <person name="Bougouffa S."/>
            <person name="Bajic V.B."/>
            <person name="Ryu T."/>
            <person name="Ravasi T."/>
            <person name="Bayer T."/>
            <person name="Micklem G."/>
            <person name="Kim H."/>
            <person name="Bhak J."/>
            <person name="Lajeunesse T.C."/>
            <person name="Voolstra C.R."/>
        </authorList>
    </citation>
    <scope>NUCLEOTIDE SEQUENCE [LARGE SCALE GENOMIC DNA]</scope>
    <source>
        <strain evidence="3 4">CCMP2467</strain>
    </source>
</reference>
<name>A0A1Q9DE47_SYMMI</name>
<sequence>MHLRWPADLRKVLFGGPYIGAGYHGSVVLSYQHLKLMLLNYKVINISRITIMAIITVIVIIIIITITITITITIIFIVVINVIIIAIITIASVLLTVIIITIVIADTLLIILIRSGNMYSPMVQYRGVRSAQPQMTYGMQPVRMAQHPIAYGGCPGFVGKPGSPSTEEAEQAPAEIDGRDAEHMDILIAAQNLGLDLFKLHGTAVETWRGQLDQCFRARGLELHPDKHDPSKRQEMTARFQAMLRDKSKIEETLKAWEPVRRTFNDRKPTCFCSACVQYYKVSMTCSLCLGVKSKKSGHQGDCKKGKISSYFARHHKDQIALYWTKLSHGMDEETASLQVKGMVLKEEAVKKQEAQFQSVKRKREAEERRQEFNSSTSFWRIARVALSREDLRGDSISHARSPSGPAVPPRRRACNTSAGASRVPTVGDSATTCIPATGASASTSVPAFGDATNADVGASRGDPNACDAASRGCSNACRATQRGASHSCRRASRGAADAGIAASRGNENTQHPASGGLRHGRCAANRPGQPKGS</sequence>
<feature type="region of interest" description="Disordered" evidence="1">
    <location>
        <begin position="485"/>
        <end position="534"/>
    </location>
</feature>
<keyword evidence="2" id="KW-0472">Membrane</keyword>
<feature type="compositionally biased region" description="Low complexity" evidence="1">
    <location>
        <begin position="494"/>
        <end position="506"/>
    </location>
</feature>
<dbReference type="AlphaFoldDB" id="A0A1Q9DE47"/>
<gene>
    <name evidence="3" type="ORF">AK812_SmicGene24624</name>
</gene>
<feature type="transmembrane region" description="Helical" evidence="2">
    <location>
        <begin position="12"/>
        <end position="31"/>
    </location>
</feature>
<feature type="transmembrane region" description="Helical" evidence="2">
    <location>
        <begin position="83"/>
        <end position="113"/>
    </location>
</feature>
<evidence type="ECO:0000313" key="3">
    <source>
        <dbReference type="EMBL" id="OLP93458.1"/>
    </source>
</evidence>